<sequence length="220" mass="24322">MNRYHPIAAPDTDLTINGTTIRHIYDADRIWVHNTDIAEAIGALAKGSLLTGVSTKWKCKWREDLGGGKATRAATYMTTEGLLQRSMSMKRDSDSYPRLREAIDQIRTLEAARRTRHAEALTTAAHGADPKDEPTLPMTLTQPPALTAEAAESPQESAEVLGRVEEAKKSLAPFTPAALRNANLGKRQRQVRERMSQIQHLLDLMAEDLVDAAIEKDITL</sequence>
<dbReference type="AlphaFoldDB" id="A0A930PUU5"/>
<evidence type="ECO:0000313" key="1">
    <source>
        <dbReference type="EMBL" id="MBF1663980.1"/>
    </source>
</evidence>
<dbReference type="EMBL" id="JABZXR010000020">
    <property type="protein sequence ID" value="MBF1663980.1"/>
    <property type="molecule type" value="Genomic_DNA"/>
</dbReference>
<proteinExistence type="predicted"/>
<organism evidence="1 2">
    <name type="scientific">Rothia mucilaginosa</name>
    <dbReference type="NCBI Taxonomy" id="43675"/>
    <lineage>
        <taxon>Bacteria</taxon>
        <taxon>Bacillati</taxon>
        <taxon>Actinomycetota</taxon>
        <taxon>Actinomycetes</taxon>
        <taxon>Micrococcales</taxon>
        <taxon>Micrococcaceae</taxon>
        <taxon>Rothia</taxon>
    </lineage>
</organism>
<dbReference type="RefSeq" id="WP_303975800.1">
    <property type="nucleotide sequence ID" value="NZ_JABZXR010000020.1"/>
</dbReference>
<accession>A0A930PUU5</accession>
<gene>
    <name evidence="1" type="ORF">HXO64_05425</name>
</gene>
<protein>
    <submittedName>
        <fullName evidence="1">Uncharacterized protein</fullName>
    </submittedName>
</protein>
<name>A0A930PUU5_9MICC</name>
<evidence type="ECO:0000313" key="2">
    <source>
        <dbReference type="Proteomes" id="UP000756427"/>
    </source>
</evidence>
<dbReference type="Proteomes" id="UP000756427">
    <property type="component" value="Unassembled WGS sequence"/>
</dbReference>
<reference evidence="1" key="1">
    <citation type="submission" date="2020-04" db="EMBL/GenBank/DDBJ databases">
        <title>Deep metagenomics examines the oral microbiome during advanced dental caries in children, revealing novel taxa and co-occurrences with host molecules.</title>
        <authorList>
            <person name="Baker J.L."/>
            <person name="Morton J.T."/>
            <person name="Dinis M."/>
            <person name="Alvarez R."/>
            <person name="Tran N.C."/>
            <person name="Knight R."/>
            <person name="Edlund A."/>
        </authorList>
    </citation>
    <scope>NUCLEOTIDE SEQUENCE</scope>
    <source>
        <strain evidence="1">JCVI_44_bin.2</strain>
    </source>
</reference>
<comment type="caution">
    <text evidence="1">The sequence shown here is derived from an EMBL/GenBank/DDBJ whole genome shotgun (WGS) entry which is preliminary data.</text>
</comment>